<dbReference type="InterPro" id="IPR002563">
    <property type="entry name" value="Flavin_Rdtase-like_dom"/>
</dbReference>
<keyword evidence="1" id="KW-0560">Oxidoreductase</keyword>
<gene>
    <name evidence="4" type="ORF">AADG42_01255</name>
</gene>
<sequence>MSEAYDELVARADGAMIVVTACDGTELAGCVVGFHSQCGIDPPRHAVWLSKANHTYRVALHSSHLAVHFLTVGDEAVASVFGELTGDSADKFEMVEWSRGQEGTPLVTALPNRFVGRRLTVLDVGHDHVCFVVGADEATCADEFEPLRLSALGELSPGHPAEERPVPADASRSQTQG</sequence>
<organism evidence="4 5">
    <name type="scientific">Ammonicoccus fulvus</name>
    <dbReference type="NCBI Taxonomy" id="3138240"/>
    <lineage>
        <taxon>Bacteria</taxon>
        <taxon>Bacillati</taxon>
        <taxon>Actinomycetota</taxon>
        <taxon>Actinomycetes</taxon>
        <taxon>Propionibacteriales</taxon>
        <taxon>Propionibacteriaceae</taxon>
        <taxon>Ammonicoccus</taxon>
    </lineage>
</organism>
<dbReference type="SMART" id="SM00903">
    <property type="entry name" value="Flavin_Reduct"/>
    <property type="match status" value="1"/>
</dbReference>
<dbReference type="SUPFAM" id="SSF50475">
    <property type="entry name" value="FMN-binding split barrel"/>
    <property type="match status" value="1"/>
</dbReference>
<evidence type="ECO:0000259" key="3">
    <source>
        <dbReference type="SMART" id="SM00903"/>
    </source>
</evidence>
<evidence type="ECO:0000313" key="4">
    <source>
        <dbReference type="EMBL" id="XAN05992.1"/>
    </source>
</evidence>
<reference evidence="4 5" key="1">
    <citation type="submission" date="2024-04" db="EMBL/GenBank/DDBJ databases">
        <title>Isolation of an actinomycete strain from pig manure.</title>
        <authorList>
            <person name="Gong T."/>
            <person name="Yu Z."/>
            <person name="An M."/>
            <person name="Wei C."/>
            <person name="Yang W."/>
            <person name="Liu L."/>
        </authorList>
    </citation>
    <scope>NUCLEOTIDE SEQUENCE [LARGE SCALE GENOMIC DNA]</scope>
    <source>
        <strain evidence="4 5">ZF39</strain>
    </source>
</reference>
<dbReference type="Proteomes" id="UP001442841">
    <property type="component" value="Chromosome"/>
</dbReference>
<evidence type="ECO:0000313" key="5">
    <source>
        <dbReference type="Proteomes" id="UP001442841"/>
    </source>
</evidence>
<dbReference type="InterPro" id="IPR050268">
    <property type="entry name" value="NADH-dep_flavin_reductase"/>
</dbReference>
<dbReference type="Gene3D" id="2.30.110.10">
    <property type="entry name" value="Electron Transport, Fmn-binding Protein, Chain A"/>
    <property type="match status" value="1"/>
</dbReference>
<dbReference type="EMBL" id="CP154795">
    <property type="protein sequence ID" value="XAN05992.1"/>
    <property type="molecule type" value="Genomic_DNA"/>
</dbReference>
<keyword evidence="5" id="KW-1185">Reference proteome</keyword>
<feature type="region of interest" description="Disordered" evidence="2">
    <location>
        <begin position="152"/>
        <end position="177"/>
    </location>
</feature>
<evidence type="ECO:0000256" key="1">
    <source>
        <dbReference type="ARBA" id="ARBA00023002"/>
    </source>
</evidence>
<dbReference type="Pfam" id="PF01613">
    <property type="entry name" value="Flavin_Reduct"/>
    <property type="match status" value="1"/>
</dbReference>
<evidence type="ECO:0000256" key="2">
    <source>
        <dbReference type="SAM" id="MobiDB-lite"/>
    </source>
</evidence>
<feature type="domain" description="Flavin reductase like" evidence="3">
    <location>
        <begin position="9"/>
        <end position="156"/>
    </location>
</feature>
<dbReference type="PANTHER" id="PTHR30466:SF15">
    <property type="entry name" value="POSSIBLE OXIDOREDUCTASE"/>
    <property type="match status" value="1"/>
</dbReference>
<dbReference type="PANTHER" id="PTHR30466">
    <property type="entry name" value="FLAVIN REDUCTASE"/>
    <property type="match status" value="1"/>
</dbReference>
<accession>A0ABZ3FJ12</accession>
<proteinExistence type="predicted"/>
<protein>
    <submittedName>
        <fullName evidence="4">Flavin reductase</fullName>
    </submittedName>
</protein>
<dbReference type="InterPro" id="IPR012349">
    <property type="entry name" value="Split_barrel_FMN-bd"/>
</dbReference>
<name>A0ABZ3FJ12_9ACTN</name>
<dbReference type="RefSeq" id="WP_425307428.1">
    <property type="nucleotide sequence ID" value="NZ_CP154795.1"/>
</dbReference>